<evidence type="ECO:0000256" key="6">
    <source>
        <dbReference type="HAMAP-Rule" id="MF_02204"/>
    </source>
</evidence>
<dbReference type="OrthoDB" id="9809164at2"/>
<dbReference type="Proteomes" id="UP000194141">
    <property type="component" value="Unassembled WGS sequence"/>
</dbReference>
<dbReference type="PROSITE" id="PS51123">
    <property type="entry name" value="OMPA_2"/>
    <property type="match status" value="1"/>
</dbReference>
<dbReference type="RefSeq" id="WP_086033988.1">
    <property type="nucleotide sequence ID" value="NZ_MDSU01000018.1"/>
</dbReference>
<dbReference type="InterPro" id="IPR006664">
    <property type="entry name" value="OMP_bac"/>
</dbReference>
<dbReference type="HAMAP" id="MF_02204">
    <property type="entry name" value="Pal"/>
    <property type="match status" value="1"/>
</dbReference>
<evidence type="ECO:0000256" key="2">
    <source>
        <dbReference type="ARBA" id="ARBA00023136"/>
    </source>
</evidence>
<dbReference type="PANTHER" id="PTHR30329:SF21">
    <property type="entry name" value="LIPOPROTEIN YIAD-RELATED"/>
    <property type="match status" value="1"/>
</dbReference>
<keyword evidence="11" id="KW-1185">Reference proteome</keyword>
<evidence type="ECO:0000313" key="10">
    <source>
        <dbReference type="EMBL" id="OSS41753.1"/>
    </source>
</evidence>
<dbReference type="PRINTS" id="PR01021">
    <property type="entry name" value="OMPADOMAIN"/>
</dbReference>
<dbReference type="InterPro" id="IPR036737">
    <property type="entry name" value="OmpA-like_sf"/>
</dbReference>
<protein>
    <recommendedName>
        <fullName evidence="6">Peptidoglycan-associated lipoprotein</fullName>
        <shortName evidence="6">PAL</shortName>
    </recommendedName>
</protein>
<evidence type="ECO:0000313" key="11">
    <source>
        <dbReference type="Proteomes" id="UP000194141"/>
    </source>
</evidence>
<dbReference type="PANTHER" id="PTHR30329">
    <property type="entry name" value="STATOR ELEMENT OF FLAGELLAR MOTOR COMPLEX"/>
    <property type="match status" value="1"/>
</dbReference>
<evidence type="ECO:0000259" key="9">
    <source>
        <dbReference type="PROSITE" id="PS51123"/>
    </source>
</evidence>
<dbReference type="STRING" id="1562698.DESAMIL20_1306"/>
<dbReference type="GO" id="GO:0051301">
    <property type="term" value="P:cell division"/>
    <property type="evidence" value="ECO:0007669"/>
    <property type="project" value="InterPro"/>
</dbReference>
<dbReference type="EMBL" id="MDSU01000018">
    <property type="protein sequence ID" value="OSS41753.1"/>
    <property type="molecule type" value="Genomic_DNA"/>
</dbReference>
<sequence length="196" mass="21667">MRKLFLFLFLAGFSLLVSSCSSVPGTKAPIHSSVPQAINSNGTSTTSPINMPSSSINNMQNQNQNQQESALERQAKEVMQRIYFKVNSASITNINKWGIQQNPSEVLDKIASFLIDHSEINIVIEGNCDERGTDAYNLALGQQRADAAKNYLILKGVSADRIQTLSNGKSKPVDSQNNEYAWAKNRNDEFVSIIKK</sequence>
<dbReference type="InterPro" id="IPR006665">
    <property type="entry name" value="OmpA-like"/>
</dbReference>
<dbReference type="InterPro" id="IPR050330">
    <property type="entry name" value="Bact_OuterMem_StrucFunc"/>
</dbReference>
<evidence type="ECO:0000256" key="3">
    <source>
        <dbReference type="ARBA" id="ARBA00023139"/>
    </source>
</evidence>
<comment type="caution">
    <text evidence="10">The sequence shown here is derived from an EMBL/GenBank/DDBJ whole genome shotgun (WGS) entry which is preliminary data.</text>
</comment>
<proteinExistence type="inferred from homology"/>
<feature type="domain" description="OmpA-like" evidence="9">
    <location>
        <begin position="71"/>
        <end position="196"/>
    </location>
</feature>
<comment type="similarity">
    <text evidence="6">Belongs to the Pal lipoprotein family.</text>
</comment>
<feature type="compositionally biased region" description="Low complexity" evidence="7">
    <location>
        <begin position="44"/>
        <end position="67"/>
    </location>
</feature>
<feature type="region of interest" description="Disordered" evidence="7">
    <location>
        <begin position="31"/>
        <end position="70"/>
    </location>
</feature>
<reference evidence="10 11" key="1">
    <citation type="journal article" date="2017" name="Front. Microbiol.">
        <title>Genome Sequence of Desulfurella amilsii Strain TR1 and Comparative Genomics of Desulfurellaceae Family.</title>
        <authorList>
            <person name="Florentino A.P."/>
            <person name="Stams A.J."/>
            <person name="Sanchez-Andrea I."/>
        </authorList>
    </citation>
    <scope>NUCLEOTIDE SEQUENCE [LARGE SCALE GENOMIC DNA]</scope>
    <source>
        <strain evidence="10 11">TR1</strain>
    </source>
</reference>
<keyword evidence="2 6" id="KW-0472">Membrane</keyword>
<feature type="compositionally biased region" description="Polar residues" evidence="7">
    <location>
        <begin position="33"/>
        <end position="43"/>
    </location>
</feature>
<accession>A0A1X4XW42</accession>
<keyword evidence="3 6" id="KW-0564">Palmitate</keyword>
<organism evidence="10 11">
    <name type="scientific">Desulfurella amilsii</name>
    <dbReference type="NCBI Taxonomy" id="1562698"/>
    <lineage>
        <taxon>Bacteria</taxon>
        <taxon>Pseudomonadati</taxon>
        <taxon>Campylobacterota</taxon>
        <taxon>Desulfurellia</taxon>
        <taxon>Desulfurellales</taxon>
        <taxon>Desulfurellaceae</taxon>
        <taxon>Desulfurella</taxon>
    </lineage>
</organism>
<keyword evidence="1 6" id="KW-0732">Signal</keyword>
<evidence type="ECO:0000256" key="8">
    <source>
        <dbReference type="SAM" id="SignalP"/>
    </source>
</evidence>
<evidence type="ECO:0000256" key="4">
    <source>
        <dbReference type="ARBA" id="ARBA00023237"/>
    </source>
</evidence>
<dbReference type="AlphaFoldDB" id="A0A1X4XW42"/>
<gene>
    <name evidence="6" type="primary">pal</name>
    <name evidence="10" type="ORF">DESAMIL20_1306</name>
</gene>
<dbReference type="PROSITE" id="PS51257">
    <property type="entry name" value="PROKAR_LIPOPROTEIN"/>
    <property type="match status" value="1"/>
</dbReference>
<keyword evidence="4 6" id="KW-0998">Cell outer membrane</keyword>
<dbReference type="CDD" id="cd07185">
    <property type="entry name" value="OmpA_C-like"/>
    <property type="match status" value="1"/>
</dbReference>
<evidence type="ECO:0000256" key="7">
    <source>
        <dbReference type="SAM" id="MobiDB-lite"/>
    </source>
</evidence>
<dbReference type="Gene3D" id="3.30.1330.60">
    <property type="entry name" value="OmpA-like domain"/>
    <property type="match status" value="1"/>
</dbReference>
<feature type="chain" id="PRO_5010853139" description="Peptidoglycan-associated lipoprotein" evidence="8">
    <location>
        <begin position="20"/>
        <end position="196"/>
    </location>
</feature>
<dbReference type="GO" id="GO:0009279">
    <property type="term" value="C:cell outer membrane"/>
    <property type="evidence" value="ECO:0007669"/>
    <property type="project" value="UniProtKB-SubCell"/>
</dbReference>
<dbReference type="SUPFAM" id="SSF103088">
    <property type="entry name" value="OmpA-like"/>
    <property type="match status" value="1"/>
</dbReference>
<feature type="signal peptide" evidence="8">
    <location>
        <begin position="1"/>
        <end position="19"/>
    </location>
</feature>
<comment type="subcellular location">
    <subcellularLocation>
        <location evidence="6">Cell outer membrane</location>
        <topology evidence="6">Lipid-anchor</topology>
    </subcellularLocation>
</comment>
<evidence type="ECO:0000256" key="5">
    <source>
        <dbReference type="ARBA" id="ARBA00023288"/>
    </source>
</evidence>
<name>A0A1X4XW42_9BACT</name>
<dbReference type="Pfam" id="PF00691">
    <property type="entry name" value="OmpA"/>
    <property type="match status" value="1"/>
</dbReference>
<dbReference type="InterPro" id="IPR039001">
    <property type="entry name" value="Pal"/>
</dbReference>
<evidence type="ECO:0000256" key="1">
    <source>
        <dbReference type="ARBA" id="ARBA00022729"/>
    </source>
</evidence>
<keyword evidence="5 6" id="KW-0449">Lipoprotein</keyword>